<dbReference type="Pfam" id="PF13022">
    <property type="entry name" value="HTH_Tnp_1_2"/>
    <property type="match status" value="1"/>
</dbReference>
<dbReference type="AlphaFoldDB" id="A0A268H971"/>
<dbReference type="Proteomes" id="UP000216475">
    <property type="component" value="Unassembled WGS sequence"/>
</dbReference>
<organism evidence="2 3">
    <name type="scientific">Terribacillus saccharophilus</name>
    <dbReference type="NCBI Taxonomy" id="361277"/>
    <lineage>
        <taxon>Bacteria</taxon>
        <taxon>Bacillati</taxon>
        <taxon>Bacillota</taxon>
        <taxon>Bacilli</taxon>
        <taxon>Bacillales</taxon>
        <taxon>Bacillaceae</taxon>
        <taxon>Terribacillus</taxon>
    </lineage>
</organism>
<sequence length="152" mass="17488">MTKEMNEVPVPAELKERQVTLAKAYVKDKHELGLGVTDFCSKYSVSTATWYKWLDNPKFERYINELQGNIISDSEKEAYHIVKKKIMQMATKKDASVKEIELFNQHFSYVIESEKREAMQKLGITPEGEKGNDTRTLAEKKNVLLSRLKGDA</sequence>
<dbReference type="EMBL" id="NPBH01000078">
    <property type="protein sequence ID" value="PAE06404.1"/>
    <property type="molecule type" value="Genomic_DNA"/>
</dbReference>
<evidence type="ECO:0000259" key="1">
    <source>
        <dbReference type="Pfam" id="PF13022"/>
    </source>
</evidence>
<accession>A0A268H971</accession>
<protein>
    <recommendedName>
        <fullName evidence="1">Homeodomain phBC6A51-type domain-containing protein</fullName>
    </recommendedName>
</protein>
<proteinExistence type="predicted"/>
<dbReference type="RefSeq" id="WP_095272773.1">
    <property type="nucleotide sequence ID" value="NZ_NPBH01000078.1"/>
</dbReference>
<feature type="domain" description="Homeodomain phBC6A51-type" evidence="1">
    <location>
        <begin position="14"/>
        <end position="118"/>
    </location>
</feature>
<dbReference type="Gene3D" id="1.10.10.60">
    <property type="entry name" value="Homeodomain-like"/>
    <property type="match status" value="1"/>
</dbReference>
<reference evidence="2 3" key="1">
    <citation type="submission" date="2017-07" db="EMBL/GenBank/DDBJ databases">
        <title>Isolation and whole genome analysis of endospore-forming bacteria from heroin.</title>
        <authorList>
            <person name="Kalinowski J."/>
            <person name="Ahrens B."/>
            <person name="Al-Dilaimi A."/>
            <person name="Winkler A."/>
            <person name="Wibberg D."/>
            <person name="Schleenbecker U."/>
            <person name="Ruckert C."/>
            <person name="Wolfel R."/>
            <person name="Grass G."/>
        </authorList>
    </citation>
    <scope>NUCLEOTIDE SEQUENCE [LARGE SCALE GENOMIC DNA]</scope>
    <source>
        <strain evidence="2 3">7509</strain>
    </source>
</reference>
<evidence type="ECO:0000313" key="3">
    <source>
        <dbReference type="Proteomes" id="UP000216475"/>
    </source>
</evidence>
<gene>
    <name evidence="2" type="ORF">CHI12_16650</name>
</gene>
<dbReference type="InterPro" id="IPR024978">
    <property type="entry name" value="Homeodomain_phBC6A51-type"/>
</dbReference>
<evidence type="ECO:0000313" key="2">
    <source>
        <dbReference type="EMBL" id="PAE06404.1"/>
    </source>
</evidence>
<comment type="caution">
    <text evidence="2">The sequence shown here is derived from an EMBL/GenBank/DDBJ whole genome shotgun (WGS) entry which is preliminary data.</text>
</comment>
<name>A0A268H971_9BACI</name>